<dbReference type="CDD" id="cd00138">
    <property type="entry name" value="PLDc_SF"/>
    <property type="match status" value="1"/>
</dbReference>
<accession>A0A7K3WG00</accession>
<gene>
    <name evidence="1" type="ORF">G1H19_11675</name>
</gene>
<keyword evidence="2" id="KW-1185">Reference proteome</keyword>
<dbReference type="Gene3D" id="3.30.870.10">
    <property type="entry name" value="Endonuclease Chain A"/>
    <property type="match status" value="1"/>
</dbReference>
<dbReference type="AlphaFoldDB" id="A0A7K3WG00"/>
<dbReference type="Proteomes" id="UP000470470">
    <property type="component" value="Unassembled WGS sequence"/>
</dbReference>
<dbReference type="RefSeq" id="WP_152731072.1">
    <property type="nucleotide sequence ID" value="NZ_JAABOZ010000001.1"/>
</dbReference>
<evidence type="ECO:0000313" key="2">
    <source>
        <dbReference type="Proteomes" id="UP000470470"/>
    </source>
</evidence>
<dbReference type="SUPFAM" id="SSF56024">
    <property type="entry name" value="Phospholipase D/nuclease"/>
    <property type="match status" value="1"/>
</dbReference>
<name>A0A7K3WG00_9ACTN</name>
<proteinExistence type="predicted"/>
<evidence type="ECO:0000313" key="1">
    <source>
        <dbReference type="EMBL" id="NEL54660.1"/>
    </source>
</evidence>
<reference evidence="1 2" key="1">
    <citation type="submission" date="2020-02" db="EMBL/GenBank/DDBJ databases">
        <title>The whole genome sequence of CPCC 205119.</title>
        <authorList>
            <person name="Jiang Z."/>
        </authorList>
    </citation>
    <scope>NUCLEOTIDE SEQUENCE [LARGE SCALE GENOMIC DNA]</scope>
    <source>
        <strain evidence="1 2">CPCC 205119</strain>
    </source>
</reference>
<evidence type="ECO:0008006" key="3">
    <source>
        <dbReference type="Google" id="ProtNLM"/>
    </source>
</evidence>
<dbReference type="EMBL" id="JAAGWK010000015">
    <property type="protein sequence ID" value="NEL54660.1"/>
    <property type="molecule type" value="Genomic_DNA"/>
</dbReference>
<organism evidence="1 2">
    <name type="scientific">Goekera deserti</name>
    <dbReference type="NCBI Taxonomy" id="2497753"/>
    <lineage>
        <taxon>Bacteria</taxon>
        <taxon>Bacillati</taxon>
        <taxon>Actinomycetota</taxon>
        <taxon>Actinomycetes</taxon>
        <taxon>Geodermatophilales</taxon>
        <taxon>Geodermatophilaceae</taxon>
        <taxon>Goekera</taxon>
    </lineage>
</organism>
<comment type="caution">
    <text evidence="1">The sequence shown here is derived from an EMBL/GenBank/DDBJ whole genome shotgun (WGS) entry which is preliminary data.</text>
</comment>
<protein>
    <recommendedName>
        <fullName evidence="3">PLD phosphodiesterase domain-containing protein</fullName>
    </recommendedName>
</protein>
<sequence length="271" mass="26891">MASLLEAVTPLADLVAHTPDPAAAVAGVRAAAPGGPAAVAAALTTAGADRRLLPAALAFAGAGPGCPQSELAAVAGALEVLVAQQLAGRVSLVLTVPEFLTAAHARFLADHPGVGARRTSGVIADIAAGAVRELTVAAPFLAAVAVEDLLPDVRRVLGAGGRVTVLTRALTSRCPEPSGANIAAVAAVRAAGDGRPGSLRVRSWEGPGLGVHLKAVVGDRADGYLGSANVTGGGQRDHVEAGVRLPRTLAAPLADWLDLLAVALTAPLPER</sequence>